<gene>
    <name evidence="1" type="ORF">Tcan_12574</name>
</gene>
<dbReference type="EMBL" id="JPKZ01000185">
    <property type="protein sequence ID" value="KHN88792.1"/>
    <property type="molecule type" value="Genomic_DNA"/>
</dbReference>
<sequence>MGSRTILAYYAIQLSTHATTRHLLSIIFSRQGRNSTYSLVEHIDWNMIIKWRASDVLKWMLAIITQKSAVRQTIINSLSMDWLEIYVGSMQRAQRPPEAIVYSDITLGLVEEFVKEGATLKPSDSSCELTNGTLDVLVKEPAIVSASVFKDCVEYYANTVRSRLEMCLVLHPDLMKCARIGPDWESWTRQSTALWVGLQYLWR</sequence>
<name>A0A0B2W5J5_TOXCA</name>
<proteinExistence type="predicted"/>
<reference evidence="1 2" key="1">
    <citation type="submission" date="2014-11" db="EMBL/GenBank/DDBJ databases">
        <title>Genetic blueprint of the zoonotic pathogen Toxocara canis.</title>
        <authorList>
            <person name="Zhu X.-Q."/>
            <person name="Korhonen P.K."/>
            <person name="Cai H."/>
            <person name="Young N.D."/>
            <person name="Nejsum P."/>
            <person name="von Samson-Himmelstjerna G."/>
            <person name="Boag P.R."/>
            <person name="Tan P."/>
            <person name="Li Q."/>
            <person name="Min J."/>
            <person name="Yang Y."/>
            <person name="Wang X."/>
            <person name="Fang X."/>
            <person name="Hall R.S."/>
            <person name="Hofmann A."/>
            <person name="Sternberg P.W."/>
            <person name="Jex A.R."/>
            <person name="Gasser R.B."/>
        </authorList>
    </citation>
    <scope>NUCLEOTIDE SEQUENCE [LARGE SCALE GENOMIC DNA]</scope>
    <source>
        <strain evidence="1">PN_DK_2014</strain>
    </source>
</reference>
<evidence type="ECO:0000313" key="1">
    <source>
        <dbReference type="EMBL" id="KHN88792.1"/>
    </source>
</evidence>
<dbReference type="Proteomes" id="UP000031036">
    <property type="component" value="Unassembled WGS sequence"/>
</dbReference>
<comment type="caution">
    <text evidence="1">The sequence shown here is derived from an EMBL/GenBank/DDBJ whole genome shotgun (WGS) entry which is preliminary data.</text>
</comment>
<dbReference type="AlphaFoldDB" id="A0A0B2W5J5"/>
<protein>
    <submittedName>
        <fullName evidence="1">Uncharacterized protein</fullName>
    </submittedName>
</protein>
<keyword evidence="2" id="KW-1185">Reference proteome</keyword>
<organism evidence="1 2">
    <name type="scientific">Toxocara canis</name>
    <name type="common">Canine roundworm</name>
    <dbReference type="NCBI Taxonomy" id="6265"/>
    <lineage>
        <taxon>Eukaryota</taxon>
        <taxon>Metazoa</taxon>
        <taxon>Ecdysozoa</taxon>
        <taxon>Nematoda</taxon>
        <taxon>Chromadorea</taxon>
        <taxon>Rhabditida</taxon>
        <taxon>Spirurina</taxon>
        <taxon>Ascaridomorpha</taxon>
        <taxon>Ascaridoidea</taxon>
        <taxon>Toxocaridae</taxon>
        <taxon>Toxocara</taxon>
    </lineage>
</organism>
<evidence type="ECO:0000313" key="2">
    <source>
        <dbReference type="Proteomes" id="UP000031036"/>
    </source>
</evidence>
<accession>A0A0B2W5J5</accession>